<evidence type="ECO:0000256" key="6">
    <source>
        <dbReference type="ARBA" id="ARBA00023212"/>
    </source>
</evidence>
<evidence type="ECO:0000256" key="1">
    <source>
        <dbReference type="ARBA" id="ARBA00004123"/>
    </source>
</evidence>
<dbReference type="GO" id="GO:0007059">
    <property type="term" value="P:chromosome segregation"/>
    <property type="evidence" value="ECO:0007669"/>
    <property type="project" value="UniProtKB-KW"/>
</dbReference>
<evidence type="ECO:0000256" key="4">
    <source>
        <dbReference type="ARBA" id="ARBA00022490"/>
    </source>
</evidence>
<dbReference type="GO" id="GO:0005819">
    <property type="term" value="C:spindle"/>
    <property type="evidence" value="ECO:0007669"/>
    <property type="project" value="UniProtKB-SubCell"/>
</dbReference>
<proteinExistence type="inferred from homology"/>
<dbReference type="AlphaFoldDB" id="A0A4U0UWI3"/>
<feature type="region of interest" description="Disordered" evidence="8">
    <location>
        <begin position="1213"/>
        <end position="1255"/>
    </location>
</feature>
<keyword evidence="4" id="KW-0963">Cytoplasm</keyword>
<dbReference type="GO" id="GO:0005634">
    <property type="term" value="C:nucleus"/>
    <property type="evidence" value="ECO:0007669"/>
    <property type="project" value="UniProtKB-SubCell"/>
</dbReference>
<feature type="compositionally biased region" description="Polar residues" evidence="8">
    <location>
        <begin position="503"/>
        <end position="512"/>
    </location>
</feature>
<feature type="compositionally biased region" description="Basic and acidic residues" evidence="8">
    <location>
        <begin position="209"/>
        <end position="223"/>
    </location>
</feature>
<comment type="subcellular location">
    <subcellularLocation>
        <location evidence="2">Cytoplasm</location>
        <location evidence="2">Cytoskeleton</location>
        <location evidence="2">Spindle</location>
    </subcellularLocation>
    <subcellularLocation>
        <location evidence="1">Nucleus</location>
    </subcellularLocation>
</comment>
<feature type="compositionally biased region" description="Basic and acidic residues" evidence="8">
    <location>
        <begin position="964"/>
        <end position="974"/>
    </location>
</feature>
<dbReference type="Pfam" id="PF03941">
    <property type="entry name" value="INCENP_ARK-bind"/>
    <property type="match status" value="1"/>
</dbReference>
<feature type="compositionally biased region" description="Polar residues" evidence="8">
    <location>
        <begin position="483"/>
        <end position="492"/>
    </location>
</feature>
<evidence type="ECO:0000256" key="3">
    <source>
        <dbReference type="ARBA" id="ARBA00010042"/>
    </source>
</evidence>
<reference evidence="10 11" key="1">
    <citation type="submission" date="2017-03" db="EMBL/GenBank/DDBJ databases">
        <title>Genomes of endolithic fungi from Antarctica.</title>
        <authorList>
            <person name="Coleine C."/>
            <person name="Masonjones S."/>
            <person name="Stajich J.E."/>
        </authorList>
    </citation>
    <scope>NUCLEOTIDE SEQUENCE [LARGE SCALE GENOMIC DNA]</scope>
    <source>
        <strain evidence="10 11">CCFEE 5311</strain>
    </source>
</reference>
<keyword evidence="6" id="KW-0206">Cytoskeleton</keyword>
<feature type="region of interest" description="Disordered" evidence="8">
    <location>
        <begin position="1079"/>
        <end position="1136"/>
    </location>
</feature>
<name>A0A4U0UWI3_9PEZI</name>
<dbReference type="Proteomes" id="UP000310066">
    <property type="component" value="Unassembled WGS sequence"/>
</dbReference>
<dbReference type="PANTHER" id="PTHR13142:SF1">
    <property type="entry name" value="INNER CENTROMERE PROTEIN"/>
    <property type="match status" value="1"/>
</dbReference>
<keyword evidence="7" id="KW-0539">Nucleus</keyword>
<evidence type="ECO:0000313" key="10">
    <source>
        <dbReference type="EMBL" id="TKA40022.1"/>
    </source>
</evidence>
<feature type="compositionally biased region" description="Basic and acidic residues" evidence="8">
    <location>
        <begin position="1231"/>
        <end position="1249"/>
    </location>
</feature>
<feature type="region of interest" description="Disordered" evidence="8">
    <location>
        <begin position="278"/>
        <end position="303"/>
    </location>
</feature>
<accession>A0A4U0UWI3</accession>
<feature type="compositionally biased region" description="Acidic residues" evidence="8">
    <location>
        <begin position="237"/>
        <end position="246"/>
    </location>
</feature>
<evidence type="ECO:0000256" key="7">
    <source>
        <dbReference type="ARBA" id="ARBA00023242"/>
    </source>
</evidence>
<dbReference type="OrthoDB" id="6123at2759"/>
<feature type="compositionally biased region" description="Basic and acidic residues" evidence="8">
    <location>
        <begin position="862"/>
        <end position="885"/>
    </location>
</feature>
<evidence type="ECO:0000259" key="9">
    <source>
        <dbReference type="Pfam" id="PF03941"/>
    </source>
</evidence>
<feature type="region of interest" description="Disordered" evidence="8">
    <location>
        <begin position="862"/>
        <end position="983"/>
    </location>
</feature>
<feature type="region of interest" description="Disordered" evidence="8">
    <location>
        <begin position="124"/>
        <end position="246"/>
    </location>
</feature>
<comment type="similarity">
    <text evidence="3">Belongs to the INCENP family.</text>
</comment>
<organism evidence="10 11">
    <name type="scientific">Friedmanniomyces endolithicus</name>
    <dbReference type="NCBI Taxonomy" id="329885"/>
    <lineage>
        <taxon>Eukaryota</taxon>
        <taxon>Fungi</taxon>
        <taxon>Dikarya</taxon>
        <taxon>Ascomycota</taxon>
        <taxon>Pezizomycotina</taxon>
        <taxon>Dothideomycetes</taxon>
        <taxon>Dothideomycetidae</taxon>
        <taxon>Mycosphaerellales</taxon>
        <taxon>Teratosphaeriaceae</taxon>
        <taxon>Friedmanniomyces</taxon>
    </lineage>
</organism>
<comment type="caution">
    <text evidence="10">The sequence shown here is derived from an EMBL/GenBank/DDBJ whole genome shotgun (WGS) entry which is preliminary data.</text>
</comment>
<dbReference type="EMBL" id="NAJP01000035">
    <property type="protein sequence ID" value="TKA40022.1"/>
    <property type="molecule type" value="Genomic_DNA"/>
</dbReference>
<feature type="compositionally biased region" description="Basic and acidic residues" evidence="8">
    <location>
        <begin position="801"/>
        <end position="837"/>
    </location>
</feature>
<feature type="compositionally biased region" description="Polar residues" evidence="8">
    <location>
        <begin position="771"/>
        <end position="783"/>
    </location>
</feature>
<evidence type="ECO:0000256" key="2">
    <source>
        <dbReference type="ARBA" id="ARBA00004186"/>
    </source>
</evidence>
<keyword evidence="5" id="KW-0159">Chromosome partition</keyword>
<dbReference type="InterPro" id="IPR005635">
    <property type="entry name" value="Inner_centromere_prot_ARK-bd"/>
</dbReference>
<feature type="domain" description="Inner centromere protein ARK-binding" evidence="9">
    <location>
        <begin position="1141"/>
        <end position="1199"/>
    </location>
</feature>
<feature type="compositionally biased region" description="Low complexity" evidence="8">
    <location>
        <begin position="608"/>
        <end position="620"/>
    </location>
</feature>
<dbReference type="STRING" id="329885.A0A4U0UWI3"/>
<gene>
    <name evidence="10" type="ORF">B0A54_08810</name>
</gene>
<evidence type="ECO:0000256" key="8">
    <source>
        <dbReference type="SAM" id="MobiDB-lite"/>
    </source>
</evidence>
<dbReference type="PANTHER" id="PTHR13142">
    <property type="entry name" value="INNER CENTROMERE PROTEIN"/>
    <property type="match status" value="1"/>
</dbReference>
<evidence type="ECO:0000256" key="5">
    <source>
        <dbReference type="ARBA" id="ARBA00022829"/>
    </source>
</evidence>
<sequence length="1255" mass="136778">MAASKTKGAPVGSAQWIQSEREHAAQMIDEEAQELGYSVRNELDWLNEHLADVYSRNNVTLADTFKTPGKLRGKTPRTARKRDIVQAPRQPLTDIFAPNASAQPTQPSARKTNAFYDKVAQFQIAEDQEDEENVPEQRPISRSESPKHVNKLANVDSGYHGMTDEEAEVDGKTETATASSQESEGHSIPVRVDHARPQAARQDTGVDGEQLHDESYLSAKEEIENLNASKEQSREEPEAENVDVEMLDAAVPGEGPLDEERPAAVSVVHDEHCVELMDEDDVDDTPHTPSDGASSPGKPLQRKSSFTFSALPAREPLTAKHSFGFRDSQIDAGRHSVLARSFGANDAVAVAQNDAEVVLPEKAEETKVHHKTTTQLLQERISMLGMTKEPKMAKSVSQNVLGAPATYPRLPPLPLEPEVEDLVEAAVSANEETGGEVEVEDEDDDWIAPSKPAAAAQSNPVVHAAPSSHTPQGSPKRPAMHQKSISATQMPSPSRPIIPTGHQKAQSVSHPNFANVAGMLSSTTPIGSPAGKKHQDGPLSASKNKLWSAFKSAKNIFASSASASAAAKLEAHNSPAAHRSPKRDFSDESRTAAVYNMPGAMYSEQQLPSKAASIISASPSRKTRGSDESDKRREKELKAQQKAQQKADGELEKAREKERVKAMKQQEERRKADEAEAARTEKIEAQRPMSAGSDRGEMPPPPPPKSMLPAGKLRAPGRLVKPTRAPEPSGRPVPVNIRVASQSQRLGPAPNASLSRSQQEGMAPPPPPKTNLRTASAQGSVRGSTAPLAGNTRGVRALEAAAKKREADDKAAAKKAEQKRELERKRTAKVEEERRAAEQVRAQEAKLAAQRKAMEVEALAKRKEALKQQQEAEEKRKVREAHELADAIQRQRSAWPAAPQHQRGDVGGTLRQLAKNTVPGPQANTARPAPTKRTYQPEDDELQRPGLQRGPPSYQQNDAKRRRTNEEEHEERHSVMAPPKRPSNMRKVSAITYCTHSSLYLGHADTRNQESTLNKFPHGYTHAPPPAAHHAMAGGSSSMFKSTVTAQHQLQHTQGKQHQIPTHPSQTVQLSSARIPFAENANPPAASHHLSHHQQQMYPGHENAHPAGNTNFKTPGRPAQAPKGAKSSPLYPNGDAIQLPEIMTDSEDEDSEDEAGATGFRAPSWVASPALRDLLTQQQLVDPETVFGPIGELKMEEVFKGGKNAADRMKRFRDRGSSAAWAESGDLVTSAEKRKDNEARERVVRDGGWRFEPAT</sequence>
<feature type="region of interest" description="Disordered" evidence="8">
    <location>
        <begin position="451"/>
        <end position="542"/>
    </location>
</feature>
<protein>
    <recommendedName>
        <fullName evidence="9">Inner centromere protein ARK-binding domain-containing protein</fullName>
    </recommendedName>
</protein>
<evidence type="ECO:0000313" key="11">
    <source>
        <dbReference type="Proteomes" id="UP000310066"/>
    </source>
</evidence>
<feature type="region of interest" description="Disordered" evidence="8">
    <location>
        <begin position="561"/>
        <end position="837"/>
    </location>
</feature>
<feature type="compositionally biased region" description="Basic and acidic residues" evidence="8">
    <location>
        <begin position="624"/>
        <end position="685"/>
    </location>
</feature>